<keyword evidence="1" id="KW-0175">Coiled coil</keyword>
<evidence type="ECO:0000313" key="3">
    <source>
        <dbReference type="EMBL" id="KIK56456.1"/>
    </source>
</evidence>
<proteinExistence type="predicted"/>
<dbReference type="EMBL" id="KN834798">
    <property type="protein sequence ID" value="KIK56456.1"/>
    <property type="molecule type" value="Genomic_DNA"/>
</dbReference>
<evidence type="ECO:0000256" key="2">
    <source>
        <dbReference type="SAM" id="MobiDB-lite"/>
    </source>
</evidence>
<feature type="compositionally biased region" description="Polar residues" evidence="2">
    <location>
        <begin position="1"/>
        <end position="10"/>
    </location>
</feature>
<dbReference type="Proteomes" id="UP000053593">
    <property type="component" value="Unassembled WGS sequence"/>
</dbReference>
<evidence type="ECO:0000313" key="4">
    <source>
        <dbReference type="Proteomes" id="UP000053593"/>
    </source>
</evidence>
<dbReference type="AlphaFoldDB" id="A0A0D0BNB4"/>
<gene>
    <name evidence="3" type="ORF">GYMLUDRAFT_62066</name>
</gene>
<reference evidence="3 4" key="1">
    <citation type="submission" date="2014-04" db="EMBL/GenBank/DDBJ databases">
        <title>Evolutionary Origins and Diversification of the Mycorrhizal Mutualists.</title>
        <authorList>
            <consortium name="DOE Joint Genome Institute"/>
            <consortium name="Mycorrhizal Genomics Consortium"/>
            <person name="Kohler A."/>
            <person name="Kuo A."/>
            <person name="Nagy L.G."/>
            <person name="Floudas D."/>
            <person name="Copeland A."/>
            <person name="Barry K.W."/>
            <person name="Cichocki N."/>
            <person name="Veneault-Fourrey C."/>
            <person name="LaButti K."/>
            <person name="Lindquist E.A."/>
            <person name="Lipzen A."/>
            <person name="Lundell T."/>
            <person name="Morin E."/>
            <person name="Murat C."/>
            <person name="Riley R."/>
            <person name="Ohm R."/>
            <person name="Sun H."/>
            <person name="Tunlid A."/>
            <person name="Henrissat B."/>
            <person name="Grigoriev I.V."/>
            <person name="Hibbett D.S."/>
            <person name="Martin F."/>
        </authorList>
    </citation>
    <scope>NUCLEOTIDE SEQUENCE [LARGE SCALE GENOMIC DNA]</scope>
    <source>
        <strain evidence="3 4">FD-317 M1</strain>
    </source>
</reference>
<accession>A0A0D0BNB4</accession>
<keyword evidence="4" id="KW-1185">Reference proteome</keyword>
<sequence length="163" mass="19106">MDMPNSTSNFEPLIPDASPEPEPTSPFNRHRRVALLNNVRPDFGDAGLDWSDKTDRDRSLDGLPLERWTALQLRRCTVQSYNERERLPSFSGEQLQRRWRSVLKSKEKLMDKREDLHRELYDMQEAMGRKADDLEEVKQELESILVLEDELRDLILIADALLK</sequence>
<dbReference type="HOGENOM" id="CLU_1627246_0_0_1"/>
<feature type="coiled-coil region" evidence="1">
    <location>
        <begin position="106"/>
        <end position="154"/>
    </location>
</feature>
<protein>
    <submittedName>
        <fullName evidence="3">Uncharacterized protein</fullName>
    </submittedName>
</protein>
<feature type="region of interest" description="Disordered" evidence="2">
    <location>
        <begin position="1"/>
        <end position="31"/>
    </location>
</feature>
<evidence type="ECO:0000256" key="1">
    <source>
        <dbReference type="SAM" id="Coils"/>
    </source>
</evidence>
<organism evidence="3 4">
    <name type="scientific">Collybiopsis luxurians FD-317 M1</name>
    <dbReference type="NCBI Taxonomy" id="944289"/>
    <lineage>
        <taxon>Eukaryota</taxon>
        <taxon>Fungi</taxon>
        <taxon>Dikarya</taxon>
        <taxon>Basidiomycota</taxon>
        <taxon>Agaricomycotina</taxon>
        <taxon>Agaricomycetes</taxon>
        <taxon>Agaricomycetidae</taxon>
        <taxon>Agaricales</taxon>
        <taxon>Marasmiineae</taxon>
        <taxon>Omphalotaceae</taxon>
        <taxon>Collybiopsis</taxon>
        <taxon>Collybiopsis luxurians</taxon>
    </lineage>
</organism>
<name>A0A0D0BNB4_9AGAR</name>